<organism evidence="1 2">
    <name type="scientific">Araneus ventricosus</name>
    <name type="common">Orbweaver spider</name>
    <name type="synonym">Epeira ventricosa</name>
    <dbReference type="NCBI Taxonomy" id="182803"/>
    <lineage>
        <taxon>Eukaryota</taxon>
        <taxon>Metazoa</taxon>
        <taxon>Ecdysozoa</taxon>
        <taxon>Arthropoda</taxon>
        <taxon>Chelicerata</taxon>
        <taxon>Arachnida</taxon>
        <taxon>Araneae</taxon>
        <taxon>Araneomorphae</taxon>
        <taxon>Entelegynae</taxon>
        <taxon>Araneoidea</taxon>
        <taxon>Araneidae</taxon>
        <taxon>Araneus</taxon>
    </lineage>
</organism>
<evidence type="ECO:0000313" key="2">
    <source>
        <dbReference type="Proteomes" id="UP000499080"/>
    </source>
</evidence>
<reference evidence="1 2" key="1">
    <citation type="journal article" date="2019" name="Sci. Rep.">
        <title>Orb-weaving spider Araneus ventricosus genome elucidates the spidroin gene catalogue.</title>
        <authorList>
            <person name="Kono N."/>
            <person name="Nakamura H."/>
            <person name="Ohtoshi R."/>
            <person name="Moran D.A.P."/>
            <person name="Shinohara A."/>
            <person name="Yoshida Y."/>
            <person name="Fujiwara M."/>
            <person name="Mori M."/>
            <person name="Tomita M."/>
            <person name="Arakawa K."/>
        </authorList>
    </citation>
    <scope>NUCLEOTIDE SEQUENCE [LARGE SCALE GENOMIC DNA]</scope>
</reference>
<keyword evidence="2" id="KW-1185">Reference proteome</keyword>
<protein>
    <submittedName>
        <fullName evidence="1">Uncharacterized protein</fullName>
    </submittedName>
</protein>
<dbReference type="AlphaFoldDB" id="A0A4Y2RQX4"/>
<proteinExistence type="predicted"/>
<dbReference type="Proteomes" id="UP000499080">
    <property type="component" value="Unassembled WGS sequence"/>
</dbReference>
<gene>
    <name evidence="1" type="ORF">AVEN_75966_1</name>
</gene>
<accession>A0A4Y2RQX4</accession>
<sequence length="110" mass="12207">MKAVSNPDQDVFEVLTQSESTSYKSSRDTGGAGRYISFTYGLLDGLLGLGDLYSGSELRHCYLLLEVAHLRMSSSHLKMSIVPPEDVHCPPEEVQLFYCRSIPSMADEKC</sequence>
<evidence type="ECO:0000313" key="1">
    <source>
        <dbReference type="EMBL" id="GBN78098.1"/>
    </source>
</evidence>
<name>A0A4Y2RQX4_ARAVE</name>
<dbReference type="EMBL" id="BGPR01018039">
    <property type="protein sequence ID" value="GBN78098.1"/>
    <property type="molecule type" value="Genomic_DNA"/>
</dbReference>
<comment type="caution">
    <text evidence="1">The sequence shown here is derived from an EMBL/GenBank/DDBJ whole genome shotgun (WGS) entry which is preliminary data.</text>
</comment>